<accession>A0ABN7V7L5</accession>
<proteinExistence type="predicted"/>
<sequence length="155" mass="18100">TIKHLKDKLEEKYNPYINHLDSYYCFAFVKIAWIFATIFYDHSIIISQDDKSKVSLGILVVERTFKANETINEPVSILDHDFPLGRKMKLILFVYLLINSNNMNNSFHSGYLTIYTRSEYFVGTTALTHMANLISITNSEKYNEIIHIEEKIKPL</sequence>
<protein>
    <submittedName>
        <fullName evidence="1">29668_t:CDS:1</fullName>
    </submittedName>
</protein>
<reference evidence="1 2" key="1">
    <citation type="submission" date="2021-06" db="EMBL/GenBank/DDBJ databases">
        <authorList>
            <person name="Kallberg Y."/>
            <person name="Tangrot J."/>
            <person name="Rosling A."/>
        </authorList>
    </citation>
    <scope>NUCLEOTIDE SEQUENCE [LARGE SCALE GENOMIC DNA]</scope>
    <source>
        <strain evidence="1 2">120-4 pot B 10/14</strain>
    </source>
</reference>
<organism evidence="1 2">
    <name type="scientific">Gigaspora margarita</name>
    <dbReference type="NCBI Taxonomy" id="4874"/>
    <lineage>
        <taxon>Eukaryota</taxon>
        <taxon>Fungi</taxon>
        <taxon>Fungi incertae sedis</taxon>
        <taxon>Mucoromycota</taxon>
        <taxon>Glomeromycotina</taxon>
        <taxon>Glomeromycetes</taxon>
        <taxon>Diversisporales</taxon>
        <taxon>Gigasporaceae</taxon>
        <taxon>Gigaspora</taxon>
    </lineage>
</organism>
<dbReference type="Proteomes" id="UP000789901">
    <property type="component" value="Unassembled WGS sequence"/>
</dbReference>
<gene>
    <name evidence="1" type="ORF">GMARGA_LOCUS15354</name>
</gene>
<keyword evidence="2" id="KW-1185">Reference proteome</keyword>
<feature type="non-terminal residue" evidence="1">
    <location>
        <position position="1"/>
    </location>
</feature>
<evidence type="ECO:0000313" key="2">
    <source>
        <dbReference type="Proteomes" id="UP000789901"/>
    </source>
</evidence>
<comment type="caution">
    <text evidence="1">The sequence shown here is derived from an EMBL/GenBank/DDBJ whole genome shotgun (WGS) entry which is preliminary data.</text>
</comment>
<dbReference type="EMBL" id="CAJVQB010010535">
    <property type="protein sequence ID" value="CAG8740785.1"/>
    <property type="molecule type" value="Genomic_DNA"/>
</dbReference>
<name>A0ABN7V7L5_GIGMA</name>
<evidence type="ECO:0000313" key="1">
    <source>
        <dbReference type="EMBL" id="CAG8740785.1"/>
    </source>
</evidence>